<name>A0A0E9XUI0_ANGAN</name>
<reference evidence="1" key="1">
    <citation type="submission" date="2014-11" db="EMBL/GenBank/DDBJ databases">
        <authorList>
            <person name="Amaro Gonzalez C."/>
        </authorList>
    </citation>
    <scope>NUCLEOTIDE SEQUENCE</scope>
</reference>
<organism evidence="1">
    <name type="scientific">Anguilla anguilla</name>
    <name type="common">European freshwater eel</name>
    <name type="synonym">Muraena anguilla</name>
    <dbReference type="NCBI Taxonomy" id="7936"/>
    <lineage>
        <taxon>Eukaryota</taxon>
        <taxon>Metazoa</taxon>
        <taxon>Chordata</taxon>
        <taxon>Craniata</taxon>
        <taxon>Vertebrata</taxon>
        <taxon>Euteleostomi</taxon>
        <taxon>Actinopterygii</taxon>
        <taxon>Neopterygii</taxon>
        <taxon>Teleostei</taxon>
        <taxon>Anguilliformes</taxon>
        <taxon>Anguillidae</taxon>
        <taxon>Anguilla</taxon>
    </lineage>
</organism>
<reference evidence="1" key="2">
    <citation type="journal article" date="2015" name="Fish Shellfish Immunol.">
        <title>Early steps in the European eel (Anguilla anguilla)-Vibrio vulnificus interaction in the gills: Role of the RtxA13 toxin.</title>
        <authorList>
            <person name="Callol A."/>
            <person name="Pajuelo D."/>
            <person name="Ebbesson L."/>
            <person name="Teles M."/>
            <person name="MacKenzie S."/>
            <person name="Amaro C."/>
        </authorList>
    </citation>
    <scope>NUCLEOTIDE SEQUENCE</scope>
</reference>
<evidence type="ECO:0000313" key="1">
    <source>
        <dbReference type="EMBL" id="JAI05526.1"/>
    </source>
</evidence>
<sequence length="38" mass="4447">MRISTFVFEKRCGLQFSSPCGSKSEYYRDPDPLWDGSR</sequence>
<dbReference type="EMBL" id="GBXM01003052">
    <property type="protein sequence ID" value="JAI05526.1"/>
    <property type="molecule type" value="Transcribed_RNA"/>
</dbReference>
<dbReference type="AlphaFoldDB" id="A0A0E9XUI0"/>
<accession>A0A0E9XUI0</accession>
<proteinExistence type="predicted"/>
<protein>
    <submittedName>
        <fullName evidence="1">Uncharacterized protein</fullName>
    </submittedName>
</protein>